<dbReference type="Proteomes" id="UP000006727">
    <property type="component" value="Chromosome 11"/>
</dbReference>
<keyword evidence="9" id="KW-0472">Membrane</keyword>
<dbReference type="Gene3D" id="3.40.710.10">
    <property type="entry name" value="DD-peptidase/beta-lactamase superfamily"/>
    <property type="match status" value="2"/>
</dbReference>
<dbReference type="EnsemblPlants" id="Pp3c11_25910V3.1">
    <property type="protein sequence ID" value="Pp3c11_25910V3.1"/>
    <property type="gene ID" value="Pp3c11_25910"/>
</dbReference>
<dbReference type="InterPro" id="IPR050396">
    <property type="entry name" value="Glycosyltr_51/Transpeptidase"/>
</dbReference>
<evidence type="ECO:0000313" key="13">
    <source>
        <dbReference type="EnsemblPlants" id="Pp3c11_25910V3.1"/>
    </source>
</evidence>
<dbReference type="SUPFAM" id="SSF56601">
    <property type="entry name" value="beta-lactamase/transpeptidase-like"/>
    <property type="match status" value="1"/>
</dbReference>
<keyword evidence="6" id="KW-0511">Multifunctional enzyme</keyword>
<evidence type="ECO:0000256" key="7">
    <source>
        <dbReference type="ARBA" id="ARBA00044770"/>
    </source>
</evidence>
<evidence type="ECO:0000256" key="5">
    <source>
        <dbReference type="ARBA" id="ARBA00022801"/>
    </source>
</evidence>
<keyword evidence="2" id="KW-0645">Protease</keyword>
<reference evidence="13" key="3">
    <citation type="submission" date="2020-12" db="UniProtKB">
        <authorList>
            <consortium name="EnsemblPlants"/>
        </authorList>
    </citation>
    <scope>IDENTIFICATION</scope>
</reference>
<dbReference type="Gramene" id="Pp3c11_25910V3.3">
    <property type="protein sequence ID" value="Pp3c11_25910V3.3"/>
    <property type="gene ID" value="Pp3c11_25910"/>
</dbReference>
<keyword evidence="9" id="KW-0812">Transmembrane</keyword>
<keyword evidence="4" id="KW-0808">Transferase</keyword>
<dbReference type="Gramene" id="Pp3c11_25910V3.1">
    <property type="protein sequence ID" value="Pp3c11_25910V3.1"/>
    <property type="gene ID" value="Pp3c11_25910"/>
</dbReference>
<evidence type="ECO:0000256" key="4">
    <source>
        <dbReference type="ARBA" id="ARBA00022679"/>
    </source>
</evidence>
<dbReference type="PaxDb" id="3218-PP1S138_41V6.1"/>
<keyword evidence="14" id="KW-1185">Reference proteome</keyword>
<dbReference type="InterPro" id="IPR001460">
    <property type="entry name" value="PCN-bd_Tpept"/>
</dbReference>
<dbReference type="NCBIfam" id="TIGR02074">
    <property type="entry name" value="PBP_1a_fam"/>
    <property type="match status" value="1"/>
</dbReference>
<dbReference type="InterPro" id="IPR023346">
    <property type="entry name" value="Lysozyme-like_dom_sf"/>
</dbReference>
<dbReference type="EC" id="2.4.99.28" evidence="7"/>
<dbReference type="EnsemblPlants" id="Pp3c11_25910V3.3">
    <property type="protein sequence ID" value="Pp3c11_25910V3.3"/>
    <property type="gene ID" value="Pp3c11_25910"/>
</dbReference>
<evidence type="ECO:0000256" key="8">
    <source>
        <dbReference type="ARBA" id="ARBA00049902"/>
    </source>
</evidence>
<comment type="catalytic activity">
    <reaction evidence="8">
        <text>[GlcNAc-(1-&gt;4)-Mur2Ac(oyl-L-Ala-gamma-D-Glu-L-Lys-D-Ala-D-Ala)](n)-di-trans,octa-cis-undecaprenyl diphosphate + beta-D-GlcNAc-(1-&gt;4)-Mur2Ac(oyl-L-Ala-gamma-D-Glu-L-Lys-D-Ala-D-Ala)-di-trans,octa-cis-undecaprenyl diphosphate = [GlcNAc-(1-&gt;4)-Mur2Ac(oyl-L-Ala-gamma-D-Glu-L-Lys-D-Ala-D-Ala)](n+1)-di-trans,octa-cis-undecaprenyl diphosphate + di-trans,octa-cis-undecaprenyl diphosphate + H(+)</text>
        <dbReference type="Rhea" id="RHEA:23708"/>
        <dbReference type="Rhea" id="RHEA-COMP:9602"/>
        <dbReference type="Rhea" id="RHEA-COMP:9603"/>
        <dbReference type="ChEBI" id="CHEBI:15378"/>
        <dbReference type="ChEBI" id="CHEBI:58405"/>
        <dbReference type="ChEBI" id="CHEBI:60033"/>
        <dbReference type="ChEBI" id="CHEBI:78435"/>
        <dbReference type="EC" id="2.4.99.28"/>
    </reaction>
</comment>
<dbReference type="Pfam" id="PF00912">
    <property type="entry name" value="Transgly"/>
    <property type="match status" value="1"/>
</dbReference>
<feature type="domain" description="Glycosyl transferase family 51" evidence="11">
    <location>
        <begin position="205"/>
        <end position="358"/>
    </location>
</feature>
<keyword evidence="9" id="KW-1133">Transmembrane helix</keyword>
<dbReference type="InterPro" id="IPR036950">
    <property type="entry name" value="PBP_transglycosylase"/>
</dbReference>
<dbReference type="STRING" id="3218.A0A2K1JWC8"/>
<dbReference type="RefSeq" id="XP_024388439.1">
    <property type="nucleotide sequence ID" value="XM_024532671.2"/>
</dbReference>
<dbReference type="GO" id="GO:0008955">
    <property type="term" value="F:peptidoglycan glycosyltransferase activity"/>
    <property type="evidence" value="ECO:0000318"/>
    <property type="project" value="GO_Central"/>
</dbReference>
<dbReference type="PANTHER" id="PTHR32282">
    <property type="entry name" value="BINDING PROTEIN TRANSPEPTIDASE, PUTATIVE-RELATED"/>
    <property type="match status" value="1"/>
</dbReference>
<dbReference type="GO" id="GO:0006508">
    <property type="term" value="P:proteolysis"/>
    <property type="evidence" value="ECO:0007669"/>
    <property type="project" value="UniProtKB-KW"/>
</dbReference>
<reference evidence="12 14" key="2">
    <citation type="journal article" date="2018" name="Plant J.">
        <title>The Physcomitrella patens chromosome-scale assembly reveals moss genome structure and evolution.</title>
        <authorList>
            <person name="Lang D."/>
            <person name="Ullrich K.K."/>
            <person name="Murat F."/>
            <person name="Fuchs J."/>
            <person name="Jenkins J."/>
            <person name="Haas F.B."/>
            <person name="Piednoel M."/>
            <person name="Gundlach H."/>
            <person name="Van Bel M."/>
            <person name="Meyberg R."/>
            <person name="Vives C."/>
            <person name="Morata J."/>
            <person name="Symeonidi A."/>
            <person name="Hiss M."/>
            <person name="Muchero W."/>
            <person name="Kamisugi Y."/>
            <person name="Saleh O."/>
            <person name="Blanc G."/>
            <person name="Decker E.L."/>
            <person name="van Gessel N."/>
            <person name="Grimwood J."/>
            <person name="Hayes R.D."/>
            <person name="Graham S.W."/>
            <person name="Gunter L.E."/>
            <person name="McDaniel S.F."/>
            <person name="Hoernstein S.N.W."/>
            <person name="Larsson A."/>
            <person name="Li F.W."/>
            <person name="Perroud P.F."/>
            <person name="Phillips J."/>
            <person name="Ranjan P."/>
            <person name="Rokshar D.S."/>
            <person name="Rothfels C.J."/>
            <person name="Schneider L."/>
            <person name="Shu S."/>
            <person name="Stevenson D.W."/>
            <person name="Thummler F."/>
            <person name="Tillich M."/>
            <person name="Villarreal Aguilar J.C."/>
            <person name="Widiez T."/>
            <person name="Wong G.K."/>
            <person name="Wymore A."/>
            <person name="Zhang Y."/>
            <person name="Zimmer A.D."/>
            <person name="Quatrano R.S."/>
            <person name="Mayer K.F.X."/>
            <person name="Goodstein D."/>
            <person name="Casacuberta J.M."/>
            <person name="Vandepoele K."/>
            <person name="Reski R."/>
            <person name="Cuming A.C."/>
            <person name="Tuskan G.A."/>
            <person name="Maumus F."/>
            <person name="Salse J."/>
            <person name="Schmutz J."/>
            <person name="Rensing S.A."/>
        </authorList>
    </citation>
    <scope>NUCLEOTIDE SEQUENCE [LARGE SCALE GENOMIC DNA]</scope>
    <source>
        <strain evidence="13 14">cv. Gransden 2004</strain>
    </source>
</reference>
<sequence>MECIVLASGRSLPGPHQHRIRQRKQNAPRRKPCGFGCWRAVLMNEAVLKVGLRLEASLVSSVLQNAVLHEFERRSGAKLERYRITGAAGGEDEPSSKENRGFTVKLLSVRTLAVALFFGGLAGFSRALLSCLPPDFFDRWNKLIHDHPLQEPKPVEQEPQPGTVIYDCHGVLLAKIVRGGYSSGRKTDNMGKSKGIGDGAPLHPGDIPSMLWQAVVASEDRRFFEHQGIDPRGLTRAILSLASSGGGSTITQQLVKNVFLTNDRKWSRKFMEMILAILLERQMSKWDILHHYLNKIYWGHGVYGIEGAAALYFGKHPSVLTLGECAMLAGIIPAPEYLSPYRDPSRGKKPQARTLRRMVEAGFLDAATAAAAVNEPLRLGLEGDDGSSGPWRAPYFVSEVLYELYQKYGRDEVLQGGFQVHTTVDLAMQEVAEKAVNDAGIEYDDERIVLAQKAVERCVEALGILGQAREQKMEQAALVAATKAREQFQKLSKIESSKGKETSEEERSKAEELAVSEAANKASEAVKRRFDLTEEALSASLAEHQEEVKKASKARVEGAVVAIDPVRGAVRVLVGGRDYYESNFNRATQAYRPPGSTFKPIVYLAALAEGIERNHVIVDEPYSVGDFSPENYDKKFRGQVTLEESLLRSLNVPTVKLCAAIGVDKVCRMGKALGIDSYLPHELSLSLGGCEMTPLQLATAYSTIASGGVLHKPYLISRVENYQGRVIEEVKPISTEHRETVVDEYAVSELRSLLQAVVDRGTGRAARIGRPCAGKTGTSDGHRDAWFAGFTPMLSCVVWLGYDDNTPLGGIWPATGSSHAAPLWRDFMKRVHEGVPFEKFHDVGRDEFGGRAPRRIRKKSRRPRIVGLPEIRKHYRRHDKKVLWRDVWDWEKASSAWEERERMQEWTADRAKRAEEIKTMKEQLQKALAKTGITPS</sequence>
<dbReference type="OrthoDB" id="2017226at2759"/>
<evidence type="ECO:0000256" key="1">
    <source>
        <dbReference type="ARBA" id="ARBA00022645"/>
    </source>
</evidence>
<organism evidence="12">
    <name type="scientific">Physcomitrium patens</name>
    <name type="common">Spreading-leaved earth moss</name>
    <name type="synonym">Physcomitrella patens</name>
    <dbReference type="NCBI Taxonomy" id="3218"/>
    <lineage>
        <taxon>Eukaryota</taxon>
        <taxon>Viridiplantae</taxon>
        <taxon>Streptophyta</taxon>
        <taxon>Embryophyta</taxon>
        <taxon>Bryophyta</taxon>
        <taxon>Bryophytina</taxon>
        <taxon>Bryopsida</taxon>
        <taxon>Funariidae</taxon>
        <taxon>Funariales</taxon>
        <taxon>Funariaceae</taxon>
        <taxon>Physcomitrium</taxon>
    </lineage>
</organism>
<dbReference type="Gene3D" id="1.10.3810.10">
    <property type="entry name" value="Biosynthetic peptidoglycan transglycosylase-like"/>
    <property type="match status" value="1"/>
</dbReference>
<name>A0A2K1JWC8_PHYPA</name>
<evidence type="ECO:0000256" key="2">
    <source>
        <dbReference type="ARBA" id="ARBA00022670"/>
    </source>
</evidence>
<evidence type="ECO:0000313" key="14">
    <source>
        <dbReference type="Proteomes" id="UP000006727"/>
    </source>
</evidence>
<dbReference type="PANTHER" id="PTHR32282:SF33">
    <property type="entry name" value="PEPTIDOGLYCAN GLYCOSYLTRANSFERASE"/>
    <property type="match status" value="1"/>
</dbReference>
<proteinExistence type="predicted"/>
<reference evidence="12 14" key="1">
    <citation type="journal article" date="2008" name="Science">
        <title>The Physcomitrella genome reveals evolutionary insights into the conquest of land by plants.</title>
        <authorList>
            <person name="Rensing S."/>
            <person name="Lang D."/>
            <person name="Zimmer A."/>
            <person name="Terry A."/>
            <person name="Salamov A."/>
            <person name="Shapiro H."/>
            <person name="Nishiyama T."/>
            <person name="Perroud P.-F."/>
            <person name="Lindquist E."/>
            <person name="Kamisugi Y."/>
            <person name="Tanahashi T."/>
            <person name="Sakakibara K."/>
            <person name="Fujita T."/>
            <person name="Oishi K."/>
            <person name="Shin-I T."/>
            <person name="Kuroki Y."/>
            <person name="Toyoda A."/>
            <person name="Suzuki Y."/>
            <person name="Hashimoto A."/>
            <person name="Yamaguchi K."/>
            <person name="Sugano A."/>
            <person name="Kohara Y."/>
            <person name="Fujiyama A."/>
            <person name="Anterola A."/>
            <person name="Aoki S."/>
            <person name="Ashton N."/>
            <person name="Barbazuk W.B."/>
            <person name="Barker E."/>
            <person name="Bennetzen J."/>
            <person name="Bezanilla M."/>
            <person name="Blankenship R."/>
            <person name="Cho S.H."/>
            <person name="Dutcher S."/>
            <person name="Estelle M."/>
            <person name="Fawcett J.A."/>
            <person name="Gundlach H."/>
            <person name="Hanada K."/>
            <person name="Heyl A."/>
            <person name="Hicks K.A."/>
            <person name="Hugh J."/>
            <person name="Lohr M."/>
            <person name="Mayer K."/>
            <person name="Melkozernov A."/>
            <person name="Murata T."/>
            <person name="Nelson D."/>
            <person name="Pils B."/>
            <person name="Prigge M."/>
            <person name="Reiss B."/>
            <person name="Renner T."/>
            <person name="Rombauts S."/>
            <person name="Rushton P."/>
            <person name="Sanderfoot A."/>
            <person name="Schween G."/>
            <person name="Shiu S.-H."/>
            <person name="Stueber K."/>
            <person name="Theodoulou F.L."/>
            <person name="Tu H."/>
            <person name="Van de Peer Y."/>
            <person name="Verrier P.J."/>
            <person name="Waters E."/>
            <person name="Wood A."/>
            <person name="Yang L."/>
            <person name="Cove D."/>
            <person name="Cuming A."/>
            <person name="Hasebe M."/>
            <person name="Lucas S."/>
            <person name="Mishler D.B."/>
            <person name="Reski R."/>
            <person name="Grigoriev I."/>
            <person name="Quatrano R.S."/>
            <person name="Boore J.L."/>
        </authorList>
    </citation>
    <scope>NUCLEOTIDE SEQUENCE [LARGE SCALE GENOMIC DNA]</scope>
    <source>
        <strain evidence="13 14">cv. Gransden 2004</strain>
    </source>
</reference>
<dbReference type="GO" id="GO:0004180">
    <property type="term" value="F:carboxypeptidase activity"/>
    <property type="evidence" value="ECO:0007669"/>
    <property type="project" value="UniProtKB-KW"/>
</dbReference>
<dbReference type="AlphaFoldDB" id="A0A2K1JWC8"/>
<evidence type="ECO:0000259" key="11">
    <source>
        <dbReference type="Pfam" id="PF00912"/>
    </source>
</evidence>
<protein>
    <recommendedName>
        <fullName evidence="7">peptidoglycan glycosyltransferase</fullName>
        <ecNumber evidence="7">2.4.99.28</ecNumber>
    </recommendedName>
</protein>
<feature type="transmembrane region" description="Helical" evidence="9">
    <location>
        <begin position="107"/>
        <end position="129"/>
    </location>
</feature>
<evidence type="ECO:0000256" key="3">
    <source>
        <dbReference type="ARBA" id="ARBA00022676"/>
    </source>
</evidence>
<evidence type="ECO:0000256" key="9">
    <source>
        <dbReference type="SAM" id="Phobius"/>
    </source>
</evidence>
<feature type="domain" description="Penicillin-binding protein transpeptidase" evidence="10">
    <location>
        <begin position="558"/>
        <end position="828"/>
    </location>
</feature>
<evidence type="ECO:0000313" key="12">
    <source>
        <dbReference type="EMBL" id="PNR45821.1"/>
    </source>
</evidence>
<dbReference type="InterPro" id="IPR001264">
    <property type="entry name" value="Glyco_trans_51"/>
</dbReference>
<dbReference type="GO" id="GO:0008658">
    <property type="term" value="F:penicillin binding"/>
    <property type="evidence" value="ECO:0007669"/>
    <property type="project" value="InterPro"/>
</dbReference>
<dbReference type="GeneID" id="112288477"/>
<keyword evidence="3" id="KW-0328">Glycosyltransferase</keyword>
<dbReference type="KEGG" id="ppp:112288477"/>
<dbReference type="FunFam" id="3.40.710.10:FF:000176">
    <property type="entry name" value="Penicillin-binding protein 1A"/>
    <property type="match status" value="1"/>
</dbReference>
<dbReference type="Pfam" id="PF00905">
    <property type="entry name" value="Transpeptidase"/>
    <property type="match status" value="1"/>
</dbReference>
<dbReference type="SUPFAM" id="SSF53955">
    <property type="entry name" value="Lysozyme-like"/>
    <property type="match status" value="1"/>
</dbReference>
<dbReference type="InterPro" id="IPR012338">
    <property type="entry name" value="Beta-lactam/transpept-like"/>
</dbReference>
<evidence type="ECO:0000256" key="6">
    <source>
        <dbReference type="ARBA" id="ARBA00023268"/>
    </source>
</evidence>
<evidence type="ECO:0000259" key="10">
    <source>
        <dbReference type="Pfam" id="PF00905"/>
    </source>
</evidence>
<gene>
    <name evidence="13" type="primary">LOC112288477</name>
    <name evidence="12" type="ORF">PHYPA_015592</name>
</gene>
<keyword evidence="1" id="KW-0121">Carboxypeptidase</keyword>
<keyword evidence="5" id="KW-0378">Hydrolase</keyword>
<dbReference type="EMBL" id="ABEU02000011">
    <property type="protein sequence ID" value="PNR45821.1"/>
    <property type="molecule type" value="Genomic_DNA"/>
</dbReference>
<accession>A0A2K1JWC8</accession>